<reference evidence="1 2" key="1">
    <citation type="journal article" date="2015" name="Fungal Genet. Biol.">
        <title>Evolution of novel wood decay mechanisms in Agaricales revealed by the genome sequences of Fistulina hepatica and Cylindrobasidium torrendii.</title>
        <authorList>
            <person name="Floudas D."/>
            <person name="Held B.W."/>
            <person name="Riley R."/>
            <person name="Nagy L.G."/>
            <person name="Koehler G."/>
            <person name="Ransdell A.S."/>
            <person name="Younus H."/>
            <person name="Chow J."/>
            <person name="Chiniquy J."/>
            <person name="Lipzen A."/>
            <person name="Tritt A."/>
            <person name="Sun H."/>
            <person name="Haridas S."/>
            <person name="LaButti K."/>
            <person name="Ohm R.A."/>
            <person name="Kues U."/>
            <person name="Blanchette R.A."/>
            <person name="Grigoriev I.V."/>
            <person name="Minto R.E."/>
            <person name="Hibbett D.S."/>
        </authorList>
    </citation>
    <scope>NUCLEOTIDE SEQUENCE [LARGE SCALE GENOMIC DNA]</scope>
    <source>
        <strain evidence="1 2">ATCC 64428</strain>
    </source>
</reference>
<dbReference type="PANTHER" id="PTHR33096">
    <property type="entry name" value="CXC2 DOMAIN-CONTAINING PROTEIN"/>
    <property type="match status" value="1"/>
</dbReference>
<gene>
    <name evidence="1" type="ORF">FISHEDRAFT_75841</name>
</gene>
<accession>A0A0D7A8I1</accession>
<keyword evidence="2" id="KW-1185">Reference proteome</keyword>
<name>A0A0D7A8I1_9AGAR</name>
<dbReference type="PANTHER" id="PTHR33096:SF1">
    <property type="entry name" value="CXC1-LIKE CYSTEINE CLUSTER ASSOCIATED WITH KDZ TRANSPOSASES DOMAIN-CONTAINING PROTEIN"/>
    <property type="match status" value="1"/>
</dbReference>
<evidence type="ECO:0000313" key="2">
    <source>
        <dbReference type="Proteomes" id="UP000054144"/>
    </source>
</evidence>
<dbReference type="AlphaFoldDB" id="A0A0D7A8I1"/>
<organism evidence="1 2">
    <name type="scientific">Fistulina hepatica ATCC 64428</name>
    <dbReference type="NCBI Taxonomy" id="1128425"/>
    <lineage>
        <taxon>Eukaryota</taxon>
        <taxon>Fungi</taxon>
        <taxon>Dikarya</taxon>
        <taxon>Basidiomycota</taxon>
        <taxon>Agaricomycotina</taxon>
        <taxon>Agaricomycetes</taxon>
        <taxon>Agaricomycetidae</taxon>
        <taxon>Agaricales</taxon>
        <taxon>Fistulinaceae</taxon>
        <taxon>Fistulina</taxon>
    </lineage>
</organism>
<evidence type="ECO:0000313" key="1">
    <source>
        <dbReference type="EMBL" id="KIY46236.1"/>
    </source>
</evidence>
<dbReference type="Proteomes" id="UP000054144">
    <property type="component" value="Unassembled WGS sequence"/>
</dbReference>
<dbReference type="OrthoDB" id="2505969at2759"/>
<proteinExistence type="predicted"/>
<sequence length="339" mass="38851">MASELKKMWGIYRETGIFVAACQHGLILWLADMIESGELAKYLLAITAKILEHLGDKNILAYDIGCTFDGTLSHSLLANLAKEQSLHCCVNAFHGTAHNAACQSRYHPDIIPGMGLEDLETLERTFSTSNQVAAVTQYASTLHRHQFINLHFRQWDEDKYMNIAKMVYNNYQQALDITHEDSPAITEAAVVLSVDPNNFEAWEKEQAEYFTLSSQEPEEIVLAITYVELLQDLRSTESSYSNVASHFMSVAPVDFINVSSTRDDQYARELSKTHKAETSRHIMAERREHILRDIVEMEVRMGVTARWQPQDKKYIETLKYIAERKYHRCLDDLQRLVIS</sequence>
<dbReference type="EMBL" id="KN882040">
    <property type="protein sequence ID" value="KIY46236.1"/>
    <property type="molecule type" value="Genomic_DNA"/>
</dbReference>
<dbReference type="InterPro" id="IPR040521">
    <property type="entry name" value="KDZ"/>
</dbReference>
<protein>
    <submittedName>
        <fullName evidence="1">Uncharacterized protein</fullName>
    </submittedName>
</protein>
<dbReference type="Pfam" id="PF18758">
    <property type="entry name" value="KDZ"/>
    <property type="match status" value="1"/>
</dbReference>